<dbReference type="Pfam" id="PF00024">
    <property type="entry name" value="PAN_1"/>
    <property type="match status" value="1"/>
</dbReference>
<dbReference type="AlphaFoldDB" id="A0A210Q3Z0"/>
<comment type="caution">
    <text evidence="2">The sequence shown here is derived from an EMBL/GenBank/DDBJ whole genome shotgun (WGS) entry which is preliminary data.</text>
</comment>
<dbReference type="CDD" id="cd00057">
    <property type="entry name" value="FA58C"/>
    <property type="match status" value="1"/>
</dbReference>
<evidence type="ECO:0000313" key="3">
    <source>
        <dbReference type="Proteomes" id="UP000242188"/>
    </source>
</evidence>
<dbReference type="PROSITE" id="PS50022">
    <property type="entry name" value="FA58C_3"/>
    <property type="match status" value="1"/>
</dbReference>
<organism evidence="2 3">
    <name type="scientific">Mizuhopecten yessoensis</name>
    <name type="common">Japanese scallop</name>
    <name type="synonym">Patinopecten yessoensis</name>
    <dbReference type="NCBI Taxonomy" id="6573"/>
    <lineage>
        <taxon>Eukaryota</taxon>
        <taxon>Metazoa</taxon>
        <taxon>Spiralia</taxon>
        <taxon>Lophotrochozoa</taxon>
        <taxon>Mollusca</taxon>
        <taxon>Bivalvia</taxon>
        <taxon>Autobranchia</taxon>
        <taxon>Pteriomorphia</taxon>
        <taxon>Pectinida</taxon>
        <taxon>Pectinoidea</taxon>
        <taxon>Pectinidae</taxon>
        <taxon>Mizuhopecten</taxon>
    </lineage>
</organism>
<dbReference type="Pfam" id="PF00754">
    <property type="entry name" value="F5_F8_type_C"/>
    <property type="match status" value="1"/>
</dbReference>
<keyword evidence="3" id="KW-1185">Reference proteome</keyword>
<dbReference type="SUPFAM" id="SSF49785">
    <property type="entry name" value="Galactose-binding domain-like"/>
    <property type="match status" value="1"/>
</dbReference>
<reference evidence="2 3" key="1">
    <citation type="journal article" date="2017" name="Nat. Ecol. Evol.">
        <title>Scallop genome provides insights into evolution of bilaterian karyotype and development.</title>
        <authorList>
            <person name="Wang S."/>
            <person name="Zhang J."/>
            <person name="Jiao W."/>
            <person name="Li J."/>
            <person name="Xun X."/>
            <person name="Sun Y."/>
            <person name="Guo X."/>
            <person name="Huan P."/>
            <person name="Dong B."/>
            <person name="Zhang L."/>
            <person name="Hu X."/>
            <person name="Sun X."/>
            <person name="Wang J."/>
            <person name="Zhao C."/>
            <person name="Wang Y."/>
            <person name="Wang D."/>
            <person name="Huang X."/>
            <person name="Wang R."/>
            <person name="Lv J."/>
            <person name="Li Y."/>
            <person name="Zhang Z."/>
            <person name="Liu B."/>
            <person name="Lu W."/>
            <person name="Hui Y."/>
            <person name="Liang J."/>
            <person name="Zhou Z."/>
            <person name="Hou R."/>
            <person name="Li X."/>
            <person name="Liu Y."/>
            <person name="Li H."/>
            <person name="Ning X."/>
            <person name="Lin Y."/>
            <person name="Zhao L."/>
            <person name="Xing Q."/>
            <person name="Dou J."/>
            <person name="Li Y."/>
            <person name="Mao J."/>
            <person name="Guo H."/>
            <person name="Dou H."/>
            <person name="Li T."/>
            <person name="Mu C."/>
            <person name="Jiang W."/>
            <person name="Fu Q."/>
            <person name="Fu X."/>
            <person name="Miao Y."/>
            <person name="Liu J."/>
            <person name="Yu Q."/>
            <person name="Li R."/>
            <person name="Liao H."/>
            <person name="Li X."/>
            <person name="Kong Y."/>
            <person name="Jiang Z."/>
            <person name="Chourrout D."/>
            <person name="Li R."/>
            <person name="Bao Z."/>
        </authorList>
    </citation>
    <scope>NUCLEOTIDE SEQUENCE [LARGE SCALE GENOMIC DNA]</scope>
    <source>
        <strain evidence="2 3">PY_sf001</strain>
    </source>
</reference>
<dbReference type="PANTHER" id="PTHR24543">
    <property type="entry name" value="MULTICOPPER OXIDASE-RELATED"/>
    <property type="match status" value="1"/>
</dbReference>
<dbReference type="InterPro" id="IPR000421">
    <property type="entry name" value="FA58C"/>
</dbReference>
<evidence type="ECO:0000259" key="1">
    <source>
        <dbReference type="PROSITE" id="PS50022"/>
    </source>
</evidence>
<feature type="domain" description="F5/8 type C" evidence="1">
    <location>
        <begin position="52"/>
        <end position="196"/>
    </location>
</feature>
<dbReference type="OrthoDB" id="6126389at2759"/>
<accession>A0A210Q3Z0</accession>
<dbReference type="EMBL" id="NEDP02005094">
    <property type="protein sequence ID" value="OWF43466.1"/>
    <property type="molecule type" value="Genomic_DNA"/>
</dbReference>
<dbReference type="SUPFAM" id="SSF57414">
    <property type="entry name" value="Hairpin loop containing domain-like"/>
    <property type="match status" value="1"/>
</dbReference>
<gene>
    <name evidence="2" type="ORF">KP79_PYT23878</name>
</gene>
<dbReference type="InterPro" id="IPR008979">
    <property type="entry name" value="Galactose-bd-like_sf"/>
</dbReference>
<sequence length="280" mass="31115">MSRSSDMLRREAYNIYILQSAFFQRTVTMTDVLRSLSFLTIVSLCLGSSPTCNNNLVTGPDGVSDAAITASSTYRTCPVHMARINSDSAWCPNSRGDDHYLQVEFQYVTILKAILTRGRKIADQWVSSYKVSISLDGLIWRYLLNSTGGVQVFPGNVDRNTVVTNELKGTVVAKFIRVISVTGNGYRSMRLEVRGCPIACSRCHHWEARLGSTGDVLPVLVDIDASNQGMCGLKCFRQPECDSFLFDVTSARCMLFKGTVDGSHVTVNLDGVWYFLKTRM</sequence>
<dbReference type="InterPro" id="IPR003609">
    <property type="entry name" value="Pan_app"/>
</dbReference>
<dbReference type="SMART" id="SM00231">
    <property type="entry name" value="FA58C"/>
    <property type="match status" value="1"/>
</dbReference>
<name>A0A210Q3Z0_MIZYE</name>
<dbReference type="Proteomes" id="UP000242188">
    <property type="component" value="Unassembled WGS sequence"/>
</dbReference>
<dbReference type="Gene3D" id="2.60.120.260">
    <property type="entry name" value="Galactose-binding domain-like"/>
    <property type="match status" value="1"/>
</dbReference>
<evidence type="ECO:0000313" key="2">
    <source>
        <dbReference type="EMBL" id="OWF43466.1"/>
    </source>
</evidence>
<proteinExistence type="predicted"/>
<protein>
    <submittedName>
        <fullName evidence="2">Lactadherin</fullName>
    </submittedName>
</protein>